<accession>A0A6I6EQK8</accession>
<reference evidence="8 9" key="1">
    <citation type="submission" date="2019-12" db="EMBL/GenBank/DDBJ databases">
        <title>Genome sequenceing of Clostridium bovifaecis.</title>
        <authorList>
            <person name="Yao Y."/>
        </authorList>
    </citation>
    <scope>NUCLEOTIDE SEQUENCE [LARGE SCALE GENOMIC DNA]</scope>
    <source>
        <strain evidence="8 9">BXX</strain>
    </source>
</reference>
<dbReference type="SMART" id="SM00729">
    <property type="entry name" value="Elp3"/>
    <property type="match status" value="1"/>
</dbReference>
<dbReference type="CDD" id="cd01335">
    <property type="entry name" value="Radical_SAM"/>
    <property type="match status" value="1"/>
</dbReference>
<keyword evidence="6" id="KW-0411">Iron-sulfur</keyword>
<evidence type="ECO:0000256" key="1">
    <source>
        <dbReference type="ARBA" id="ARBA00001966"/>
    </source>
</evidence>
<keyword evidence="2" id="KW-0004">4Fe-4S</keyword>
<comment type="cofactor">
    <cofactor evidence="1">
        <name>[4Fe-4S] cluster</name>
        <dbReference type="ChEBI" id="CHEBI:49883"/>
    </cofactor>
</comment>
<dbReference type="InterPro" id="IPR017200">
    <property type="entry name" value="PqqE-like"/>
</dbReference>
<dbReference type="InterPro" id="IPR058240">
    <property type="entry name" value="rSAM_sf"/>
</dbReference>
<dbReference type="PIRSF" id="PIRSF037420">
    <property type="entry name" value="PQQ_syn_pqqE"/>
    <property type="match status" value="1"/>
</dbReference>
<dbReference type="Pfam" id="PF04055">
    <property type="entry name" value="Radical_SAM"/>
    <property type="match status" value="1"/>
</dbReference>
<proteinExistence type="predicted"/>
<dbReference type="InterPro" id="IPR013785">
    <property type="entry name" value="Aldolase_TIM"/>
</dbReference>
<dbReference type="GO" id="GO:0003824">
    <property type="term" value="F:catalytic activity"/>
    <property type="evidence" value="ECO:0007669"/>
    <property type="project" value="InterPro"/>
</dbReference>
<dbReference type="GO" id="GO:0051539">
    <property type="term" value="F:4 iron, 4 sulfur cluster binding"/>
    <property type="evidence" value="ECO:0007669"/>
    <property type="project" value="UniProtKB-KW"/>
</dbReference>
<feature type="domain" description="Radical SAM core" evidence="7">
    <location>
        <begin position="20"/>
        <end position="232"/>
    </location>
</feature>
<dbReference type="EMBL" id="CP046522">
    <property type="protein sequence ID" value="QGU96022.1"/>
    <property type="molecule type" value="Genomic_DNA"/>
</dbReference>
<evidence type="ECO:0000256" key="4">
    <source>
        <dbReference type="ARBA" id="ARBA00022723"/>
    </source>
</evidence>
<evidence type="ECO:0000313" key="9">
    <source>
        <dbReference type="Proteomes" id="UP000422764"/>
    </source>
</evidence>
<dbReference type="InterPro" id="IPR050377">
    <property type="entry name" value="Radical_SAM_PqqE_MftC-like"/>
</dbReference>
<sequence length="355" mass="41132">MKKQFQNWAWCQGMKFNTKVHDLTYFFWETTLCCNLNCLHCGSDCDKDKRVEDLPKEKVLKVFKNIAENYEAKDIMVAVTGGEPLVRKDLFEILSEVNNMGFPWGMVTNGMLVDEKIVEKCVESGMRTVSVSLDGTGETHNWLRNNEMSYERAINALKLFLKAGKFDIVEVITCVNTQNINQLEDIYKLLKNLGVHGWRLFTIFPKGRAEVNGNLIFNKNLLTELFSFIKEKRNSNSGIYISYSEEGYLGCNWEKEVRDDFFFCGAGINIGSLLADGSYSACPSLSRDWIQGHVDEISFSEAWESRYRNMRNRRWMRTGDCKSCRQWSKCNGSSLHLWDFKEKKTKVCHFKMLND</sequence>
<evidence type="ECO:0000313" key="8">
    <source>
        <dbReference type="EMBL" id="QGU96022.1"/>
    </source>
</evidence>
<evidence type="ECO:0000259" key="7">
    <source>
        <dbReference type="PROSITE" id="PS51918"/>
    </source>
</evidence>
<dbReference type="InterPro" id="IPR006638">
    <property type="entry name" value="Elp3/MiaA/NifB-like_rSAM"/>
</dbReference>
<evidence type="ECO:0000256" key="5">
    <source>
        <dbReference type="ARBA" id="ARBA00023004"/>
    </source>
</evidence>
<dbReference type="SFLD" id="SFLDG01067">
    <property type="entry name" value="SPASM/twitch_domain_containing"/>
    <property type="match status" value="1"/>
</dbReference>
<dbReference type="Proteomes" id="UP000422764">
    <property type="component" value="Chromosome"/>
</dbReference>
<evidence type="ECO:0000256" key="3">
    <source>
        <dbReference type="ARBA" id="ARBA00022691"/>
    </source>
</evidence>
<protein>
    <submittedName>
        <fullName evidence="8">Radical SAM protein</fullName>
    </submittedName>
</protein>
<keyword evidence="3" id="KW-0949">S-adenosyl-L-methionine</keyword>
<evidence type="ECO:0000256" key="6">
    <source>
        <dbReference type="ARBA" id="ARBA00023014"/>
    </source>
</evidence>
<keyword evidence="9" id="KW-1185">Reference proteome</keyword>
<dbReference type="AlphaFoldDB" id="A0A6I6EQK8"/>
<name>A0A6I6EQK8_9CLOT</name>
<dbReference type="PROSITE" id="PS51918">
    <property type="entry name" value="RADICAL_SAM"/>
    <property type="match status" value="1"/>
</dbReference>
<keyword evidence="5" id="KW-0408">Iron</keyword>
<organism evidence="8 9">
    <name type="scientific">Clostridium bovifaecis</name>
    <dbReference type="NCBI Taxonomy" id="2184719"/>
    <lineage>
        <taxon>Bacteria</taxon>
        <taxon>Bacillati</taxon>
        <taxon>Bacillota</taxon>
        <taxon>Clostridia</taxon>
        <taxon>Eubacteriales</taxon>
        <taxon>Clostridiaceae</taxon>
        <taxon>Clostridium</taxon>
    </lineage>
</organism>
<dbReference type="SUPFAM" id="SSF102114">
    <property type="entry name" value="Radical SAM enzymes"/>
    <property type="match status" value="1"/>
</dbReference>
<keyword evidence="4" id="KW-0479">Metal-binding</keyword>
<dbReference type="GO" id="GO:0046872">
    <property type="term" value="F:metal ion binding"/>
    <property type="evidence" value="ECO:0007669"/>
    <property type="project" value="UniProtKB-KW"/>
</dbReference>
<dbReference type="Gene3D" id="3.20.20.70">
    <property type="entry name" value="Aldolase class I"/>
    <property type="match status" value="1"/>
</dbReference>
<evidence type="ECO:0000256" key="2">
    <source>
        <dbReference type="ARBA" id="ARBA00022485"/>
    </source>
</evidence>
<dbReference type="InterPro" id="IPR007197">
    <property type="entry name" value="rSAM"/>
</dbReference>
<dbReference type="SFLD" id="SFLDS00029">
    <property type="entry name" value="Radical_SAM"/>
    <property type="match status" value="1"/>
</dbReference>
<dbReference type="PANTHER" id="PTHR11228">
    <property type="entry name" value="RADICAL SAM DOMAIN PROTEIN"/>
    <property type="match status" value="1"/>
</dbReference>
<dbReference type="SFLD" id="SFLDG01386">
    <property type="entry name" value="main_SPASM_domain-containing"/>
    <property type="match status" value="1"/>
</dbReference>
<dbReference type="PANTHER" id="PTHR11228:SF7">
    <property type="entry name" value="PQQA PEPTIDE CYCLASE"/>
    <property type="match status" value="1"/>
</dbReference>
<gene>
    <name evidence="8" type="ORF">GOM49_13800</name>
</gene>